<gene>
    <name evidence="2" type="ORF">MGWOODY_Smn2489</name>
</gene>
<dbReference type="EMBL" id="CZQE01000238">
    <property type="protein sequence ID" value="CUS45298.1"/>
    <property type="molecule type" value="Genomic_DNA"/>
</dbReference>
<dbReference type="AlphaFoldDB" id="A0A160TLG5"/>
<feature type="transmembrane region" description="Helical" evidence="1">
    <location>
        <begin position="46"/>
        <end position="65"/>
    </location>
</feature>
<organism evidence="2">
    <name type="scientific">hydrothermal vent metagenome</name>
    <dbReference type="NCBI Taxonomy" id="652676"/>
    <lineage>
        <taxon>unclassified sequences</taxon>
        <taxon>metagenomes</taxon>
        <taxon>ecological metagenomes</taxon>
    </lineage>
</organism>
<protein>
    <submittedName>
        <fullName evidence="2">Uncharacterized protein</fullName>
    </submittedName>
</protein>
<keyword evidence="1" id="KW-1133">Transmembrane helix</keyword>
<feature type="transmembrane region" description="Helical" evidence="1">
    <location>
        <begin position="20"/>
        <end position="39"/>
    </location>
</feature>
<keyword evidence="1" id="KW-0812">Transmembrane</keyword>
<proteinExistence type="predicted"/>
<name>A0A160TLG5_9ZZZZ</name>
<reference evidence="2" key="1">
    <citation type="submission" date="2015-10" db="EMBL/GenBank/DDBJ databases">
        <authorList>
            <person name="Gilbert D.G."/>
        </authorList>
    </citation>
    <scope>NUCLEOTIDE SEQUENCE</scope>
</reference>
<evidence type="ECO:0000256" key="1">
    <source>
        <dbReference type="SAM" id="Phobius"/>
    </source>
</evidence>
<accession>A0A160TLG5</accession>
<keyword evidence="1" id="KW-0472">Membrane</keyword>
<sequence length="66" mass="6811">MGGYYGTLGGVAQAMAASAPAISMLAVFALVLGGVALWVKKGDRQKAVLMLVLAVVIFANVVIWTM</sequence>
<evidence type="ECO:0000313" key="2">
    <source>
        <dbReference type="EMBL" id="CUS45298.1"/>
    </source>
</evidence>